<dbReference type="InterPro" id="IPR025665">
    <property type="entry name" value="Beta-barrel_OMP_2"/>
</dbReference>
<name>A0A1E5T256_9BACT</name>
<dbReference type="AlphaFoldDB" id="A0A1E5T256"/>
<feature type="chain" id="PRO_5009185865" description="Outer membrane protein beta-barrel domain-containing protein" evidence="1">
    <location>
        <begin position="21"/>
        <end position="235"/>
    </location>
</feature>
<evidence type="ECO:0000259" key="2">
    <source>
        <dbReference type="Pfam" id="PF13568"/>
    </source>
</evidence>
<accession>A0A1E5T256</accession>
<organism evidence="3 4">
    <name type="scientific">Roseivirga misakiensis</name>
    <dbReference type="NCBI Taxonomy" id="1563681"/>
    <lineage>
        <taxon>Bacteria</taxon>
        <taxon>Pseudomonadati</taxon>
        <taxon>Bacteroidota</taxon>
        <taxon>Cytophagia</taxon>
        <taxon>Cytophagales</taxon>
        <taxon>Roseivirgaceae</taxon>
        <taxon>Roseivirga</taxon>
    </lineage>
</organism>
<proteinExistence type="predicted"/>
<evidence type="ECO:0000313" key="4">
    <source>
        <dbReference type="Proteomes" id="UP000095552"/>
    </source>
</evidence>
<keyword evidence="1" id="KW-0732">Signal</keyword>
<evidence type="ECO:0000313" key="3">
    <source>
        <dbReference type="EMBL" id="OEK05439.1"/>
    </source>
</evidence>
<dbReference type="RefSeq" id="WP_069836943.1">
    <property type="nucleotide sequence ID" value="NZ_MDGQ01000005.1"/>
</dbReference>
<dbReference type="Pfam" id="PF13568">
    <property type="entry name" value="OMP_b-brl_2"/>
    <property type="match status" value="1"/>
</dbReference>
<dbReference type="Proteomes" id="UP000095552">
    <property type="component" value="Unassembled WGS sequence"/>
</dbReference>
<dbReference type="STRING" id="1563681.BFP71_18815"/>
<protein>
    <recommendedName>
        <fullName evidence="2">Outer membrane protein beta-barrel domain-containing protein</fullName>
    </recommendedName>
</protein>
<dbReference type="EMBL" id="MDGQ01000005">
    <property type="protein sequence ID" value="OEK05439.1"/>
    <property type="molecule type" value="Genomic_DNA"/>
</dbReference>
<gene>
    <name evidence="3" type="ORF">BFP71_18815</name>
</gene>
<sequence length="235" mass="25967">MKKFLFALTGLLLMTLSVQAQRPDLPGALIVDIGINNWSSAPENVSLNSIQSKSVNLTYYYDFPIGNKGFTFTPGIGLGLEKYSLQNNFTLTTSINNAGERSIATANINNIVDDGFSFGKSKVAMNYVDLPLEFRWYASGNRYNTGFRAALGAKVGVLYSSFTKFRYEDTAGDDNLVKTRQNLGLNRFRYGVQGRVGFGGFSVFGFYELSDKWDIAPTDGENTRTFTFGISLTGF</sequence>
<dbReference type="OrthoDB" id="959017at2"/>
<comment type="caution">
    <text evidence="3">The sequence shown here is derived from an EMBL/GenBank/DDBJ whole genome shotgun (WGS) entry which is preliminary data.</text>
</comment>
<feature type="domain" description="Outer membrane protein beta-barrel" evidence="2">
    <location>
        <begin position="37"/>
        <end position="201"/>
    </location>
</feature>
<keyword evidence="4" id="KW-1185">Reference proteome</keyword>
<evidence type="ECO:0000256" key="1">
    <source>
        <dbReference type="SAM" id="SignalP"/>
    </source>
</evidence>
<reference evidence="3 4" key="1">
    <citation type="submission" date="2016-08" db="EMBL/GenBank/DDBJ databases">
        <title>Draft genome of Fabibacter sp. strain SK-8.</title>
        <authorList>
            <person name="Wong S.-K."/>
            <person name="Hamasaki K."/>
            <person name="Yoshizawa S."/>
        </authorList>
    </citation>
    <scope>NUCLEOTIDE SEQUENCE [LARGE SCALE GENOMIC DNA]</scope>
    <source>
        <strain evidence="3 4">SK-8</strain>
    </source>
</reference>
<feature type="signal peptide" evidence="1">
    <location>
        <begin position="1"/>
        <end position="20"/>
    </location>
</feature>